<evidence type="ECO:0000256" key="3">
    <source>
        <dbReference type="ARBA" id="ARBA00022452"/>
    </source>
</evidence>
<evidence type="ECO:0000256" key="8">
    <source>
        <dbReference type="ARBA" id="ARBA00023065"/>
    </source>
</evidence>
<dbReference type="OrthoDB" id="174857at2"/>
<evidence type="ECO:0000256" key="11">
    <source>
        <dbReference type="PROSITE-ProRule" id="PRU01360"/>
    </source>
</evidence>
<evidence type="ECO:0000256" key="4">
    <source>
        <dbReference type="ARBA" id="ARBA00022496"/>
    </source>
</evidence>
<gene>
    <name evidence="13" type="ORF">ESB00_18665</name>
</gene>
<feature type="domain" description="TonB-dependent receptor plug" evidence="12">
    <location>
        <begin position="130"/>
        <end position="228"/>
    </location>
</feature>
<comment type="caution">
    <text evidence="13">The sequence shown here is derived from an EMBL/GenBank/DDBJ whole genome shotgun (WGS) entry which is preliminary data.</text>
</comment>
<evidence type="ECO:0000259" key="12">
    <source>
        <dbReference type="Pfam" id="PF07715"/>
    </source>
</evidence>
<dbReference type="PROSITE" id="PS52016">
    <property type="entry name" value="TONB_DEPENDENT_REC_3"/>
    <property type="match status" value="1"/>
</dbReference>
<evidence type="ECO:0000256" key="5">
    <source>
        <dbReference type="ARBA" id="ARBA00022692"/>
    </source>
</evidence>
<evidence type="ECO:0000256" key="6">
    <source>
        <dbReference type="ARBA" id="ARBA00022729"/>
    </source>
</evidence>
<evidence type="ECO:0000313" key="13">
    <source>
        <dbReference type="EMBL" id="RXK53710.1"/>
    </source>
</evidence>
<dbReference type="InterPro" id="IPR037066">
    <property type="entry name" value="Plug_dom_sf"/>
</dbReference>
<dbReference type="AlphaFoldDB" id="A0A4Q1C5J0"/>
<dbReference type="GO" id="GO:0015344">
    <property type="term" value="F:siderophore uptake transmembrane transporter activity"/>
    <property type="evidence" value="ECO:0007669"/>
    <property type="project" value="TreeGrafter"/>
</dbReference>
<evidence type="ECO:0000256" key="1">
    <source>
        <dbReference type="ARBA" id="ARBA00004571"/>
    </source>
</evidence>
<dbReference type="InterPro" id="IPR036942">
    <property type="entry name" value="Beta-barrel_TonB_sf"/>
</dbReference>
<dbReference type="PANTHER" id="PTHR32552:SF68">
    <property type="entry name" value="FERRICHROME OUTER MEMBRANE TRANSPORTER_PHAGE RECEPTOR"/>
    <property type="match status" value="1"/>
</dbReference>
<keyword evidence="13" id="KW-0675">Receptor</keyword>
<dbReference type="Pfam" id="PF07715">
    <property type="entry name" value="Plug"/>
    <property type="match status" value="1"/>
</dbReference>
<keyword evidence="8" id="KW-0406">Ion transport</keyword>
<comment type="subcellular location">
    <subcellularLocation>
        <location evidence="1 11">Cell outer membrane</location>
        <topology evidence="1 11">Multi-pass membrane protein</topology>
    </subcellularLocation>
</comment>
<dbReference type="InterPro" id="IPR039426">
    <property type="entry name" value="TonB-dep_rcpt-like"/>
</dbReference>
<keyword evidence="2 11" id="KW-0813">Transport</keyword>
<evidence type="ECO:0000256" key="10">
    <source>
        <dbReference type="ARBA" id="ARBA00023237"/>
    </source>
</evidence>
<sequence length="848" mass="92687">MRVLCNFRSAVDTLPRPVARQLSKHHRLCPYPTTPPDRPLAAPRAVRAPGIRCGQHSNPNHMNPTKPRLLPRATVAALLLSSAVLASAQTTAPEKKEDVITLPTFTITEEPVNPYVSKQALSSSRVAMDIQDIPQTISVVTADFMQDSMSFRMLDAAKYVTPVTESTLPTGGDRYTIRGFQVSHEFVDGMEISGADGYSASMMSYNIERIEVIKGPNAILVPGGAAGGQMNPITKSPIMKDQASYTLELAQYKGNAFSFDVNRVVSADKGIAARVVGAVWKNDGYSKNYFRDGFMLAPSISIQLSPAHKLTFKGEMMRNQETNGVFLPIDPSVGSDDYAIIAKGLPRDWSFGNESDRRDRETERLTMELLSELGEHVSSRLQLTGNHVVREDQGTTSGSIAGITITRNPTTGKYEPGKVWSVDQTGAVAIPSVTNVALPDPSTYVYGRTAGSDHLYYNELHLRNDYAIKFEGEGWKSTTITGLAANAVKTHWKSFPAYNRGNVANNNLAGITYPDWSFAQPSVPANGQNRKAKQHDYQFFVFENLSLLQDKLIVSGGVSRFQGELTRVDTTGIQPTPFPSYSLADTAKSYGVVVKPTKEISLFYSHNTSGGTMPGSLSAGNVAPTFRASVGDQDEYGIKTSFLDGKLTASFAWFDITSSNYAVPNSEYYVLIAQGNLAAANALQNPLYLDLTSKGWEFEGSYTATKNLTLIGNYTDYKMRQPTGVRLRGVSDTSYGFYADYRFSEGSLAGFGVNVGVDYRSDLVGENVNAFTTTKPLAGGVLVPQQPSFKIAPRTIVNLGFTYRAKDWTARLQVNNALDKDYILGGINRNSMMVGDPVNLKFSVTYKH</sequence>
<keyword evidence="4" id="KW-0410">Iron transport</keyword>
<evidence type="ECO:0000313" key="14">
    <source>
        <dbReference type="Proteomes" id="UP000290218"/>
    </source>
</evidence>
<keyword evidence="14" id="KW-1185">Reference proteome</keyword>
<protein>
    <submittedName>
        <fullName evidence="13">TonB-dependent receptor</fullName>
    </submittedName>
</protein>
<dbReference type="EMBL" id="SDHX01000002">
    <property type="protein sequence ID" value="RXK53710.1"/>
    <property type="molecule type" value="Genomic_DNA"/>
</dbReference>
<name>A0A4Q1C5J0_9BACT</name>
<accession>A0A4Q1C5J0</accession>
<dbReference type="Proteomes" id="UP000290218">
    <property type="component" value="Unassembled WGS sequence"/>
</dbReference>
<keyword evidence="3 11" id="KW-1134">Transmembrane beta strand</keyword>
<keyword evidence="7" id="KW-0408">Iron</keyword>
<dbReference type="GO" id="GO:0009279">
    <property type="term" value="C:cell outer membrane"/>
    <property type="evidence" value="ECO:0007669"/>
    <property type="project" value="UniProtKB-SubCell"/>
</dbReference>
<keyword evidence="5 11" id="KW-0812">Transmembrane</keyword>
<keyword evidence="6" id="KW-0732">Signal</keyword>
<evidence type="ECO:0000256" key="9">
    <source>
        <dbReference type="ARBA" id="ARBA00023136"/>
    </source>
</evidence>
<dbReference type="PANTHER" id="PTHR32552">
    <property type="entry name" value="FERRICHROME IRON RECEPTOR-RELATED"/>
    <property type="match status" value="1"/>
</dbReference>
<proteinExistence type="inferred from homology"/>
<keyword evidence="10 11" id="KW-0998">Cell outer membrane</keyword>
<comment type="similarity">
    <text evidence="11">Belongs to the TonB-dependent receptor family.</text>
</comment>
<dbReference type="InterPro" id="IPR012910">
    <property type="entry name" value="Plug_dom"/>
</dbReference>
<dbReference type="Gene3D" id="2.40.170.20">
    <property type="entry name" value="TonB-dependent receptor, beta-barrel domain"/>
    <property type="match status" value="1"/>
</dbReference>
<keyword evidence="9 11" id="KW-0472">Membrane</keyword>
<dbReference type="SUPFAM" id="SSF56935">
    <property type="entry name" value="Porins"/>
    <property type="match status" value="1"/>
</dbReference>
<evidence type="ECO:0000256" key="2">
    <source>
        <dbReference type="ARBA" id="ARBA00022448"/>
    </source>
</evidence>
<organism evidence="13 14">
    <name type="scientific">Oleiharenicola lentus</name>
    <dbReference type="NCBI Taxonomy" id="2508720"/>
    <lineage>
        <taxon>Bacteria</taxon>
        <taxon>Pseudomonadati</taxon>
        <taxon>Verrucomicrobiota</taxon>
        <taxon>Opitutia</taxon>
        <taxon>Opitutales</taxon>
        <taxon>Opitutaceae</taxon>
        <taxon>Oleiharenicola</taxon>
    </lineage>
</organism>
<reference evidence="13 14" key="1">
    <citation type="submission" date="2019-01" db="EMBL/GenBank/DDBJ databases">
        <title>Lacunisphaera sp. strain TWA-58.</title>
        <authorList>
            <person name="Chen W.-M."/>
        </authorList>
    </citation>
    <scope>NUCLEOTIDE SEQUENCE [LARGE SCALE GENOMIC DNA]</scope>
    <source>
        <strain evidence="13 14">TWA-58</strain>
    </source>
</reference>
<evidence type="ECO:0000256" key="7">
    <source>
        <dbReference type="ARBA" id="ARBA00023004"/>
    </source>
</evidence>
<dbReference type="Gene3D" id="2.170.130.10">
    <property type="entry name" value="TonB-dependent receptor, plug domain"/>
    <property type="match status" value="1"/>
</dbReference>